<dbReference type="GO" id="GO:0006355">
    <property type="term" value="P:regulation of DNA-templated transcription"/>
    <property type="evidence" value="ECO:0007669"/>
    <property type="project" value="InterPro"/>
</dbReference>
<dbReference type="Pfam" id="PF00196">
    <property type="entry name" value="GerE"/>
    <property type="match status" value="1"/>
</dbReference>
<feature type="domain" description="Response regulatory" evidence="4">
    <location>
        <begin position="24"/>
        <end position="140"/>
    </location>
</feature>
<keyword evidence="1 5" id="KW-0238">DNA-binding</keyword>
<dbReference type="InterPro" id="IPR000792">
    <property type="entry name" value="Tscrpt_reg_LuxR_C"/>
</dbReference>
<organism evidence="5 6">
    <name type="scientific">Gluconobacter roseus NBRC 3990</name>
    <dbReference type="NCBI Taxonomy" id="1307950"/>
    <lineage>
        <taxon>Bacteria</taxon>
        <taxon>Pseudomonadati</taxon>
        <taxon>Pseudomonadota</taxon>
        <taxon>Alphaproteobacteria</taxon>
        <taxon>Acetobacterales</taxon>
        <taxon>Acetobacteraceae</taxon>
        <taxon>Gluconobacter</taxon>
    </lineage>
</organism>
<dbReference type="InterPro" id="IPR039420">
    <property type="entry name" value="WalR-like"/>
</dbReference>
<evidence type="ECO:0000313" key="5">
    <source>
        <dbReference type="EMBL" id="GEB02431.1"/>
    </source>
</evidence>
<evidence type="ECO:0000259" key="3">
    <source>
        <dbReference type="PROSITE" id="PS50043"/>
    </source>
</evidence>
<dbReference type="SMART" id="SM00421">
    <property type="entry name" value="HTH_LUXR"/>
    <property type="match status" value="1"/>
</dbReference>
<gene>
    <name evidence="5" type="ORF">GRO01_00070</name>
</gene>
<dbReference type="RefSeq" id="WP_083541157.1">
    <property type="nucleotide sequence ID" value="NZ_BAQZ01000032.1"/>
</dbReference>
<sequence length="326" mass="35136">MYQGSTDRPAKGQAEGAAPPGFPCILVADAPSPSLRLFSDALEHAGMTAMTEPDGNAMLNTLKTVSPDLVVMEVALAGLGGFEVATRIRHDPALSHIPFIFRTEHMETQNVLRGLEVGGIDYISKSRPLEEMVARIKTHLHVAIEARTLRLALDACHRPMIGVSSDGCLSWYTPAASSLLSGVFVSWQPNTLLPPALGEVFMELVKCSPLPKHRTVELNAAMGSTIEGGSLECITTGPMPDGTMGITLLLRRPGEEERRLGARHNLTTREAQVLFWISRGKSNRDISEVLGISSRTVNKHLEQIFAKLGVENRASAAAIAVKTSAE</sequence>
<dbReference type="SMART" id="SM00448">
    <property type="entry name" value="REC"/>
    <property type="match status" value="1"/>
</dbReference>
<dbReference type="Gene3D" id="3.40.50.2300">
    <property type="match status" value="1"/>
</dbReference>
<dbReference type="InterPro" id="IPR016032">
    <property type="entry name" value="Sig_transdc_resp-reg_C-effctor"/>
</dbReference>
<dbReference type="PROSITE" id="PS50043">
    <property type="entry name" value="HTH_LUXR_2"/>
    <property type="match status" value="1"/>
</dbReference>
<dbReference type="InterPro" id="IPR001789">
    <property type="entry name" value="Sig_transdc_resp-reg_receiver"/>
</dbReference>
<dbReference type="PANTHER" id="PTHR43214">
    <property type="entry name" value="TWO-COMPONENT RESPONSE REGULATOR"/>
    <property type="match status" value="1"/>
</dbReference>
<dbReference type="GO" id="GO:0003677">
    <property type="term" value="F:DNA binding"/>
    <property type="evidence" value="ECO:0007669"/>
    <property type="project" value="UniProtKB-KW"/>
</dbReference>
<keyword evidence="6" id="KW-1185">Reference proteome</keyword>
<comment type="caution">
    <text evidence="5">The sequence shown here is derived from an EMBL/GenBank/DDBJ whole genome shotgun (WGS) entry which is preliminary data.</text>
</comment>
<dbReference type="PRINTS" id="PR00038">
    <property type="entry name" value="HTHLUXR"/>
</dbReference>
<dbReference type="AlphaFoldDB" id="A0A4Y3M528"/>
<dbReference type="InterPro" id="IPR011006">
    <property type="entry name" value="CheY-like_superfamily"/>
</dbReference>
<accession>A0A4Y3M528</accession>
<name>A0A4Y3M528_9PROT</name>
<protein>
    <submittedName>
        <fullName evidence="5">DNA-binding response regulator</fullName>
    </submittedName>
</protein>
<evidence type="ECO:0000256" key="2">
    <source>
        <dbReference type="PROSITE-ProRule" id="PRU00169"/>
    </source>
</evidence>
<dbReference type="PANTHER" id="PTHR43214:SF42">
    <property type="entry name" value="TRANSCRIPTIONAL REGULATORY PROTEIN DESR"/>
    <property type="match status" value="1"/>
</dbReference>
<proteinExistence type="predicted"/>
<dbReference type="EMBL" id="BJLY01000001">
    <property type="protein sequence ID" value="GEB02431.1"/>
    <property type="molecule type" value="Genomic_DNA"/>
</dbReference>
<dbReference type="SUPFAM" id="SSF52172">
    <property type="entry name" value="CheY-like"/>
    <property type="match status" value="1"/>
</dbReference>
<dbReference type="GO" id="GO:0000160">
    <property type="term" value="P:phosphorelay signal transduction system"/>
    <property type="evidence" value="ECO:0007669"/>
    <property type="project" value="InterPro"/>
</dbReference>
<dbReference type="Pfam" id="PF00072">
    <property type="entry name" value="Response_reg"/>
    <property type="match status" value="1"/>
</dbReference>
<dbReference type="SUPFAM" id="SSF46894">
    <property type="entry name" value="C-terminal effector domain of the bipartite response regulators"/>
    <property type="match status" value="1"/>
</dbReference>
<evidence type="ECO:0000313" key="6">
    <source>
        <dbReference type="Proteomes" id="UP000320772"/>
    </source>
</evidence>
<evidence type="ECO:0000256" key="1">
    <source>
        <dbReference type="ARBA" id="ARBA00023125"/>
    </source>
</evidence>
<dbReference type="Proteomes" id="UP000320772">
    <property type="component" value="Unassembled WGS sequence"/>
</dbReference>
<reference evidence="5 6" key="1">
    <citation type="submission" date="2019-06" db="EMBL/GenBank/DDBJ databases">
        <title>Whole genome shotgun sequence of Gluconobacter roseus NBRC 3990.</title>
        <authorList>
            <person name="Hosoyama A."/>
            <person name="Uohara A."/>
            <person name="Ohji S."/>
            <person name="Ichikawa N."/>
        </authorList>
    </citation>
    <scope>NUCLEOTIDE SEQUENCE [LARGE SCALE GENOMIC DNA]</scope>
    <source>
        <strain evidence="5 6">NBRC 3990</strain>
    </source>
</reference>
<dbReference type="CDD" id="cd06170">
    <property type="entry name" value="LuxR_C_like"/>
    <property type="match status" value="1"/>
</dbReference>
<evidence type="ECO:0000259" key="4">
    <source>
        <dbReference type="PROSITE" id="PS50110"/>
    </source>
</evidence>
<comment type="caution">
    <text evidence="2">Lacks conserved residue(s) required for the propagation of feature annotation.</text>
</comment>
<dbReference type="Gene3D" id="1.10.10.10">
    <property type="entry name" value="Winged helix-like DNA-binding domain superfamily/Winged helix DNA-binding domain"/>
    <property type="match status" value="1"/>
</dbReference>
<feature type="domain" description="HTH luxR-type" evidence="3">
    <location>
        <begin position="259"/>
        <end position="324"/>
    </location>
</feature>
<dbReference type="STRING" id="586239.AD943_00275"/>
<dbReference type="PROSITE" id="PS50110">
    <property type="entry name" value="RESPONSE_REGULATORY"/>
    <property type="match status" value="1"/>
</dbReference>
<dbReference type="InterPro" id="IPR036388">
    <property type="entry name" value="WH-like_DNA-bd_sf"/>
</dbReference>